<reference evidence="1" key="2">
    <citation type="submission" date="2010-07" db="EMBL/GenBank/DDBJ databases">
        <authorList>
            <consortium name="The Broad Institute Genome Sequencing Platform"/>
            <consortium name="Broad Institute Genome Sequencing Center for Infectious Disease"/>
            <person name="Ma L.-J."/>
            <person name="Dead R."/>
            <person name="Young S."/>
            <person name="Zeng Q."/>
            <person name="Koehrsen M."/>
            <person name="Alvarado L."/>
            <person name="Berlin A."/>
            <person name="Chapman S.B."/>
            <person name="Chen Z."/>
            <person name="Freedman E."/>
            <person name="Gellesch M."/>
            <person name="Goldberg J."/>
            <person name="Griggs A."/>
            <person name="Gujja S."/>
            <person name="Heilman E.R."/>
            <person name="Heiman D."/>
            <person name="Hepburn T."/>
            <person name="Howarth C."/>
            <person name="Jen D."/>
            <person name="Larson L."/>
            <person name="Mehta T."/>
            <person name="Neiman D."/>
            <person name="Pearson M."/>
            <person name="Roberts A."/>
            <person name="Saif S."/>
            <person name="Shea T."/>
            <person name="Shenoy N."/>
            <person name="Sisk P."/>
            <person name="Stolte C."/>
            <person name="Sykes S."/>
            <person name="Walk T."/>
            <person name="White J."/>
            <person name="Yandava C."/>
            <person name="Haas B."/>
            <person name="Nusbaum C."/>
            <person name="Birren B."/>
        </authorList>
    </citation>
    <scope>NUCLEOTIDE SEQUENCE</scope>
    <source>
        <strain evidence="1">R3-111a-1</strain>
    </source>
</reference>
<evidence type="ECO:0008006" key="4">
    <source>
        <dbReference type="Google" id="ProtNLM"/>
    </source>
</evidence>
<evidence type="ECO:0000313" key="2">
    <source>
        <dbReference type="EnsemblFungi" id="EJT78517"/>
    </source>
</evidence>
<reference evidence="1" key="3">
    <citation type="submission" date="2010-09" db="EMBL/GenBank/DDBJ databases">
        <title>Annotation of Gaeumannomyces graminis var. tritici R3-111a-1.</title>
        <authorList>
            <consortium name="The Broad Institute Genome Sequencing Platform"/>
            <person name="Ma L.-J."/>
            <person name="Dead R."/>
            <person name="Young S.K."/>
            <person name="Zeng Q."/>
            <person name="Gargeya S."/>
            <person name="Fitzgerald M."/>
            <person name="Haas B."/>
            <person name="Abouelleil A."/>
            <person name="Alvarado L."/>
            <person name="Arachchi H.M."/>
            <person name="Berlin A."/>
            <person name="Brown A."/>
            <person name="Chapman S.B."/>
            <person name="Chen Z."/>
            <person name="Dunbar C."/>
            <person name="Freedman E."/>
            <person name="Gearin G."/>
            <person name="Gellesch M."/>
            <person name="Goldberg J."/>
            <person name="Griggs A."/>
            <person name="Gujja S."/>
            <person name="Heiman D."/>
            <person name="Howarth C."/>
            <person name="Larson L."/>
            <person name="Lui A."/>
            <person name="MacDonald P.J.P."/>
            <person name="Mehta T."/>
            <person name="Montmayeur A."/>
            <person name="Murphy C."/>
            <person name="Neiman D."/>
            <person name="Pearson M."/>
            <person name="Priest M."/>
            <person name="Roberts A."/>
            <person name="Saif S."/>
            <person name="Shea T."/>
            <person name="Shenoy N."/>
            <person name="Sisk P."/>
            <person name="Stolte C."/>
            <person name="Sykes S."/>
            <person name="Yandava C."/>
            <person name="Wortman J."/>
            <person name="Nusbaum C."/>
            <person name="Birren B."/>
        </authorList>
    </citation>
    <scope>NUCLEOTIDE SEQUENCE</scope>
    <source>
        <strain evidence="1">R3-111a-1</strain>
    </source>
</reference>
<name>J3NQR1_GAET3</name>
<accession>J3NQR1</accession>
<keyword evidence="3" id="KW-1185">Reference proteome</keyword>
<evidence type="ECO:0000313" key="1">
    <source>
        <dbReference type="EMBL" id="EJT78517.1"/>
    </source>
</evidence>
<dbReference type="InterPro" id="IPR038883">
    <property type="entry name" value="AN11006-like"/>
</dbReference>
<dbReference type="VEuPathDB" id="FungiDB:GGTG_03617"/>
<dbReference type="STRING" id="644352.J3NQR1"/>
<organism evidence="1">
    <name type="scientific">Gaeumannomyces tritici (strain R3-111a-1)</name>
    <name type="common">Wheat and barley take-all root rot fungus</name>
    <name type="synonym">Gaeumannomyces graminis var. tritici</name>
    <dbReference type="NCBI Taxonomy" id="644352"/>
    <lineage>
        <taxon>Eukaryota</taxon>
        <taxon>Fungi</taxon>
        <taxon>Dikarya</taxon>
        <taxon>Ascomycota</taxon>
        <taxon>Pezizomycotina</taxon>
        <taxon>Sordariomycetes</taxon>
        <taxon>Sordariomycetidae</taxon>
        <taxon>Magnaporthales</taxon>
        <taxon>Magnaporthaceae</taxon>
        <taxon>Gaeumannomyces</taxon>
    </lineage>
</organism>
<sequence length="273" mass="31146">MSFFALPPEIRSMIYHDLLVHNGHITIVAVDRPLRHSSEPPILFVENPIRLHPAILGTSKQVHVEAISTLYSRNSFRFAPLEPSYDRGVDSVPVFLQRIGTQAAGSIRRVCIDFPTDSNLDRLDRLLVDELGNHDNNHFAEHLDLIEARVAGSPSLKCVKIHIRLVSRQQDAHSGGQQWASHKDSLFQQIHSRGWTANITRVPSVVTRRHGTLRIGSAGLHWHNELWLMVSGIDDLQKLEEVIWDLEMMRIRYIQRRHRVLSLIAIMKRSAAT</sequence>
<dbReference type="GeneID" id="20344075"/>
<reference evidence="2" key="5">
    <citation type="submission" date="2018-04" db="UniProtKB">
        <authorList>
            <consortium name="EnsemblFungi"/>
        </authorList>
    </citation>
    <scope>IDENTIFICATION</scope>
    <source>
        <strain evidence="2">R3-111a-1</strain>
    </source>
</reference>
<dbReference type="OrthoDB" id="2951834at2759"/>
<dbReference type="EnsemblFungi" id="EJT78517">
    <property type="protein sequence ID" value="EJT78517"/>
    <property type="gene ID" value="GGTG_03617"/>
</dbReference>
<protein>
    <recommendedName>
        <fullName evidence="4">F-box domain-containing protein</fullName>
    </recommendedName>
</protein>
<dbReference type="AlphaFoldDB" id="J3NQR1"/>
<dbReference type="eggNOG" id="ENOG502SQKC">
    <property type="taxonomic scope" value="Eukaryota"/>
</dbReference>
<dbReference type="PANTHER" id="PTHR42085">
    <property type="entry name" value="F-BOX DOMAIN-CONTAINING PROTEIN"/>
    <property type="match status" value="1"/>
</dbReference>
<gene>
    <name evidence="2" type="primary">20344075</name>
    <name evidence="1" type="ORF">GGTG_03617</name>
</gene>
<dbReference type="PANTHER" id="PTHR42085:SF2">
    <property type="entry name" value="F-BOX DOMAIN-CONTAINING PROTEIN"/>
    <property type="match status" value="1"/>
</dbReference>
<reference evidence="2" key="4">
    <citation type="journal article" date="2015" name="G3 (Bethesda)">
        <title>Genome sequences of three phytopathogenic species of the Magnaporthaceae family of fungi.</title>
        <authorList>
            <person name="Okagaki L.H."/>
            <person name="Nunes C.C."/>
            <person name="Sailsbery J."/>
            <person name="Clay B."/>
            <person name="Brown D."/>
            <person name="John T."/>
            <person name="Oh Y."/>
            <person name="Young N."/>
            <person name="Fitzgerald M."/>
            <person name="Haas B.J."/>
            <person name="Zeng Q."/>
            <person name="Young S."/>
            <person name="Adiconis X."/>
            <person name="Fan L."/>
            <person name="Levin J.Z."/>
            <person name="Mitchell T.K."/>
            <person name="Okubara P.A."/>
            <person name="Farman M.L."/>
            <person name="Kohn L.M."/>
            <person name="Birren B."/>
            <person name="Ma L.-J."/>
            <person name="Dean R.A."/>
        </authorList>
    </citation>
    <scope>NUCLEOTIDE SEQUENCE</scope>
    <source>
        <strain evidence="2">R3-111a-1</strain>
    </source>
</reference>
<dbReference type="RefSeq" id="XP_009219662.1">
    <property type="nucleotide sequence ID" value="XM_009221398.1"/>
</dbReference>
<dbReference type="HOGENOM" id="CLU_1019582_0_0_1"/>
<dbReference type="Proteomes" id="UP000006039">
    <property type="component" value="Unassembled WGS sequence"/>
</dbReference>
<reference evidence="3" key="1">
    <citation type="submission" date="2010-07" db="EMBL/GenBank/DDBJ databases">
        <title>The genome sequence of Gaeumannomyces graminis var. tritici strain R3-111a-1.</title>
        <authorList>
            <consortium name="The Broad Institute Genome Sequencing Platform"/>
            <person name="Ma L.-J."/>
            <person name="Dead R."/>
            <person name="Young S."/>
            <person name="Zeng Q."/>
            <person name="Koehrsen M."/>
            <person name="Alvarado L."/>
            <person name="Berlin A."/>
            <person name="Chapman S.B."/>
            <person name="Chen Z."/>
            <person name="Freedman E."/>
            <person name="Gellesch M."/>
            <person name="Goldberg J."/>
            <person name="Griggs A."/>
            <person name="Gujja S."/>
            <person name="Heilman E.R."/>
            <person name="Heiman D."/>
            <person name="Hepburn T."/>
            <person name="Howarth C."/>
            <person name="Jen D."/>
            <person name="Larson L."/>
            <person name="Mehta T."/>
            <person name="Neiman D."/>
            <person name="Pearson M."/>
            <person name="Roberts A."/>
            <person name="Saif S."/>
            <person name="Shea T."/>
            <person name="Shenoy N."/>
            <person name="Sisk P."/>
            <person name="Stolte C."/>
            <person name="Sykes S."/>
            <person name="Walk T."/>
            <person name="White J."/>
            <person name="Yandava C."/>
            <person name="Haas B."/>
            <person name="Nusbaum C."/>
            <person name="Birren B."/>
        </authorList>
    </citation>
    <scope>NUCLEOTIDE SEQUENCE [LARGE SCALE GENOMIC DNA]</scope>
    <source>
        <strain evidence="3">R3-111a-1</strain>
    </source>
</reference>
<evidence type="ECO:0000313" key="3">
    <source>
        <dbReference type="Proteomes" id="UP000006039"/>
    </source>
</evidence>
<proteinExistence type="predicted"/>
<dbReference type="EMBL" id="GL385396">
    <property type="protein sequence ID" value="EJT78517.1"/>
    <property type="molecule type" value="Genomic_DNA"/>
</dbReference>